<gene>
    <name evidence="2" type="ORF">SARC_16094</name>
</gene>
<protein>
    <recommendedName>
        <fullName evidence="4">Protein kinase domain-containing protein</fullName>
    </recommendedName>
</protein>
<dbReference type="PROSITE" id="PS00107">
    <property type="entry name" value="PROTEIN_KINASE_ATP"/>
    <property type="match status" value="1"/>
</dbReference>
<dbReference type="InterPro" id="IPR017441">
    <property type="entry name" value="Protein_kinase_ATP_BS"/>
</dbReference>
<dbReference type="EMBL" id="KQ248929">
    <property type="protein sequence ID" value="KNC71370.1"/>
    <property type="molecule type" value="Genomic_DNA"/>
</dbReference>
<reference evidence="2 3" key="1">
    <citation type="submission" date="2011-02" db="EMBL/GenBank/DDBJ databases">
        <title>The Genome Sequence of Sphaeroforma arctica JP610.</title>
        <authorList>
            <consortium name="The Broad Institute Genome Sequencing Platform"/>
            <person name="Russ C."/>
            <person name="Cuomo C."/>
            <person name="Young S.K."/>
            <person name="Zeng Q."/>
            <person name="Gargeya S."/>
            <person name="Alvarado L."/>
            <person name="Berlin A."/>
            <person name="Chapman S.B."/>
            <person name="Chen Z."/>
            <person name="Freedman E."/>
            <person name="Gellesch M."/>
            <person name="Goldberg J."/>
            <person name="Griggs A."/>
            <person name="Gujja S."/>
            <person name="Heilman E."/>
            <person name="Heiman D."/>
            <person name="Howarth C."/>
            <person name="Mehta T."/>
            <person name="Neiman D."/>
            <person name="Pearson M."/>
            <person name="Roberts A."/>
            <person name="Saif S."/>
            <person name="Shea T."/>
            <person name="Shenoy N."/>
            <person name="Sisk P."/>
            <person name="Stolte C."/>
            <person name="Sykes S."/>
            <person name="White J."/>
            <person name="Yandava C."/>
            <person name="Burger G."/>
            <person name="Gray M.W."/>
            <person name="Holland P.W.H."/>
            <person name="King N."/>
            <person name="Lang F.B.F."/>
            <person name="Roger A.J."/>
            <person name="Ruiz-Trillo I."/>
            <person name="Haas B."/>
            <person name="Nusbaum C."/>
            <person name="Birren B."/>
        </authorList>
    </citation>
    <scope>NUCLEOTIDE SEQUENCE [LARGE SCALE GENOMIC DNA]</scope>
    <source>
        <strain evidence="2 3">JP610</strain>
    </source>
</reference>
<evidence type="ECO:0000256" key="1">
    <source>
        <dbReference type="PROSITE-ProRule" id="PRU10141"/>
    </source>
</evidence>
<dbReference type="InterPro" id="IPR011009">
    <property type="entry name" value="Kinase-like_dom_sf"/>
</dbReference>
<dbReference type="GeneID" id="25916598"/>
<dbReference type="STRING" id="667725.A0A0L0F3R3"/>
<evidence type="ECO:0000313" key="3">
    <source>
        <dbReference type="Proteomes" id="UP000054560"/>
    </source>
</evidence>
<accession>A0A0L0F3R3</accession>
<dbReference type="SUPFAM" id="SSF56112">
    <property type="entry name" value="Protein kinase-like (PK-like)"/>
    <property type="match status" value="1"/>
</dbReference>
<dbReference type="eggNOG" id="KOG0583">
    <property type="taxonomic scope" value="Eukaryota"/>
</dbReference>
<evidence type="ECO:0008006" key="4">
    <source>
        <dbReference type="Google" id="ProtNLM"/>
    </source>
</evidence>
<dbReference type="Proteomes" id="UP000054560">
    <property type="component" value="Unassembled WGS sequence"/>
</dbReference>
<dbReference type="OrthoDB" id="68483at2759"/>
<name>A0A0L0F3R3_9EUKA</name>
<keyword evidence="3" id="KW-1185">Reference proteome</keyword>
<evidence type="ECO:0000313" key="2">
    <source>
        <dbReference type="EMBL" id="KNC71370.1"/>
    </source>
</evidence>
<dbReference type="AlphaFoldDB" id="A0A0L0F3R3"/>
<sequence length="84" mass="9397">MSSSQVLYKPKKKVPKIVGRYILGNVLGEGSYGKVKEGIHTENLTRVAIKILKKKKLRKIANGEANVRRYTGYCALILQCCFLA</sequence>
<keyword evidence="1" id="KW-0067">ATP-binding</keyword>
<keyword evidence="1" id="KW-0547">Nucleotide-binding</keyword>
<proteinExistence type="predicted"/>
<dbReference type="RefSeq" id="XP_014145272.1">
    <property type="nucleotide sequence ID" value="XM_014289797.1"/>
</dbReference>
<feature type="binding site" evidence="1">
    <location>
        <position position="50"/>
    </location>
    <ligand>
        <name>ATP</name>
        <dbReference type="ChEBI" id="CHEBI:30616"/>
    </ligand>
</feature>
<dbReference type="GO" id="GO:0005524">
    <property type="term" value="F:ATP binding"/>
    <property type="evidence" value="ECO:0007669"/>
    <property type="project" value="UniProtKB-UniRule"/>
</dbReference>
<dbReference type="Gene3D" id="3.30.200.20">
    <property type="entry name" value="Phosphorylase Kinase, domain 1"/>
    <property type="match status" value="1"/>
</dbReference>
<organism evidence="2 3">
    <name type="scientific">Sphaeroforma arctica JP610</name>
    <dbReference type="NCBI Taxonomy" id="667725"/>
    <lineage>
        <taxon>Eukaryota</taxon>
        <taxon>Ichthyosporea</taxon>
        <taxon>Ichthyophonida</taxon>
        <taxon>Sphaeroforma</taxon>
    </lineage>
</organism>